<dbReference type="EMBL" id="VLPK01000001">
    <property type="protein sequence ID" value="TSJ43371.1"/>
    <property type="molecule type" value="Genomic_DNA"/>
</dbReference>
<protein>
    <submittedName>
        <fullName evidence="3">Serine/threonine-protein phosphatase</fullName>
    </submittedName>
</protein>
<dbReference type="SUPFAM" id="SSF55781">
    <property type="entry name" value="GAF domain-like"/>
    <property type="match status" value="1"/>
</dbReference>
<gene>
    <name evidence="3" type="ORF">FO440_04025</name>
</gene>
<evidence type="ECO:0000259" key="2">
    <source>
        <dbReference type="SMART" id="SM00331"/>
    </source>
</evidence>
<dbReference type="Proteomes" id="UP000318733">
    <property type="component" value="Unassembled WGS sequence"/>
</dbReference>
<evidence type="ECO:0000256" key="1">
    <source>
        <dbReference type="ARBA" id="ARBA00022801"/>
    </source>
</evidence>
<reference evidence="3 4" key="1">
    <citation type="submission" date="2019-07" db="EMBL/GenBank/DDBJ databases">
        <authorList>
            <person name="Huq M.A."/>
        </authorList>
    </citation>
    <scope>NUCLEOTIDE SEQUENCE [LARGE SCALE GENOMIC DNA]</scope>
    <source>
        <strain evidence="3 4">MAH-19</strain>
    </source>
</reference>
<keyword evidence="1" id="KW-0378">Hydrolase</keyword>
<dbReference type="SMART" id="SM00331">
    <property type="entry name" value="PP2C_SIG"/>
    <property type="match status" value="1"/>
</dbReference>
<dbReference type="SUPFAM" id="SSF81606">
    <property type="entry name" value="PP2C-like"/>
    <property type="match status" value="1"/>
</dbReference>
<dbReference type="PANTHER" id="PTHR43156:SF2">
    <property type="entry name" value="STAGE II SPORULATION PROTEIN E"/>
    <property type="match status" value="1"/>
</dbReference>
<evidence type="ECO:0000313" key="4">
    <source>
        <dbReference type="Proteomes" id="UP000318733"/>
    </source>
</evidence>
<sequence length="414" mass="47034">MQNQDHSSEEEEDELIRLLLKRQSELNSLLEVTRAINKNVATPVLIQMLEVILQNYLQVGVFRFLIEKNGTFACVSKYGGEVEPTSALNRACATLNKVKSPESLAGNTNDVLKKYDYFIPIYVKSKAVAFALIGDFNTSGEMLNNDLNFIQTMINVVVVALENKKLFRERLQSERLRREMELAAEVQNMLIPLRMHKDESVEIDAKYLPHQNIGGDYYDFMRLNDHEFLWCIADVSGKGVSAALLMANFQASLHAWVTVEDDLTNIIHRLNQKVISDTQGEKFITLFIAKYNEQTRKLHYINAGHNAPILYANGQTMPLKLGTTMIGAFEELPFLHEGEVDIEPGCLLVNYTDGLLDIEAYGDNLWDEDELMNFVAMNGELSPETFNHDLLDHLKTQVKGKPIDDITILTLRIF</sequence>
<dbReference type="AlphaFoldDB" id="A0A556MTT9"/>
<dbReference type="Pfam" id="PF07228">
    <property type="entry name" value="SpoIIE"/>
    <property type="match status" value="1"/>
</dbReference>
<dbReference type="InterPro" id="IPR001932">
    <property type="entry name" value="PPM-type_phosphatase-like_dom"/>
</dbReference>
<dbReference type="RefSeq" id="WP_144246936.1">
    <property type="nucleotide sequence ID" value="NZ_VLPK01000001.1"/>
</dbReference>
<evidence type="ECO:0000313" key="3">
    <source>
        <dbReference type="EMBL" id="TSJ43371.1"/>
    </source>
</evidence>
<dbReference type="PANTHER" id="PTHR43156">
    <property type="entry name" value="STAGE II SPORULATION PROTEIN E-RELATED"/>
    <property type="match status" value="1"/>
</dbReference>
<dbReference type="GO" id="GO:0016791">
    <property type="term" value="F:phosphatase activity"/>
    <property type="evidence" value="ECO:0007669"/>
    <property type="project" value="TreeGrafter"/>
</dbReference>
<proteinExistence type="predicted"/>
<dbReference type="OrthoDB" id="9763484at2"/>
<name>A0A556MTT9_9SPHI</name>
<comment type="caution">
    <text evidence="3">The sequence shown here is derived from an EMBL/GenBank/DDBJ whole genome shotgun (WGS) entry which is preliminary data.</text>
</comment>
<keyword evidence="4" id="KW-1185">Reference proteome</keyword>
<dbReference type="Gene3D" id="3.60.40.10">
    <property type="entry name" value="PPM-type phosphatase domain"/>
    <property type="match status" value="1"/>
</dbReference>
<dbReference type="InterPro" id="IPR052016">
    <property type="entry name" value="Bact_Sigma-Reg"/>
</dbReference>
<dbReference type="InterPro" id="IPR036457">
    <property type="entry name" value="PPM-type-like_dom_sf"/>
</dbReference>
<feature type="domain" description="PPM-type phosphatase" evidence="2">
    <location>
        <begin position="198"/>
        <end position="413"/>
    </location>
</feature>
<organism evidence="3 4">
    <name type="scientific">Mucilaginibacter corticis</name>
    <dbReference type="NCBI Taxonomy" id="2597670"/>
    <lineage>
        <taxon>Bacteria</taxon>
        <taxon>Pseudomonadati</taxon>
        <taxon>Bacteroidota</taxon>
        <taxon>Sphingobacteriia</taxon>
        <taxon>Sphingobacteriales</taxon>
        <taxon>Sphingobacteriaceae</taxon>
        <taxon>Mucilaginibacter</taxon>
    </lineage>
</organism>
<accession>A0A556MTT9</accession>